<dbReference type="STRING" id="1590841.A0A2R6QXW5"/>
<dbReference type="GO" id="GO:0004185">
    <property type="term" value="F:serine-type carboxypeptidase activity"/>
    <property type="evidence" value="ECO:0007669"/>
    <property type="project" value="UniProtKB-UniRule"/>
</dbReference>
<evidence type="ECO:0000256" key="1">
    <source>
        <dbReference type="ARBA" id="ARBA00004613"/>
    </source>
</evidence>
<keyword evidence="4 5" id="KW-0121">Carboxypeptidase</keyword>
<feature type="chain" id="PRO_5015214916" description="Carboxypeptidase" evidence="4">
    <location>
        <begin position="23"/>
        <end position="349"/>
    </location>
</feature>
<evidence type="ECO:0000313" key="5">
    <source>
        <dbReference type="EMBL" id="PSS17238.1"/>
    </source>
</evidence>
<dbReference type="InterPro" id="IPR029058">
    <property type="entry name" value="AB_hydrolase_fold"/>
</dbReference>
<reference evidence="5 6" key="1">
    <citation type="submission" date="2017-07" db="EMBL/GenBank/DDBJ databases">
        <title>An improved, manually edited Actinidia chinensis var. chinensis (kiwifruit) genome highlights the challenges associated with draft genomes and gene prediction in plants.</title>
        <authorList>
            <person name="Pilkington S."/>
            <person name="Crowhurst R."/>
            <person name="Hilario E."/>
            <person name="Nardozza S."/>
            <person name="Fraser L."/>
            <person name="Peng Y."/>
            <person name="Gunaseelan K."/>
            <person name="Simpson R."/>
            <person name="Tahir J."/>
            <person name="Deroles S."/>
            <person name="Templeton K."/>
            <person name="Luo Z."/>
            <person name="Davy M."/>
            <person name="Cheng C."/>
            <person name="Mcneilage M."/>
            <person name="Scaglione D."/>
            <person name="Liu Y."/>
            <person name="Zhang Q."/>
            <person name="Datson P."/>
            <person name="De Silva N."/>
            <person name="Gardiner S."/>
            <person name="Bassett H."/>
            <person name="Chagne D."/>
            <person name="Mccallum J."/>
            <person name="Dzierzon H."/>
            <person name="Deng C."/>
            <person name="Wang Y.-Y."/>
            <person name="Barron N."/>
            <person name="Manako K."/>
            <person name="Bowen J."/>
            <person name="Foster T."/>
            <person name="Erridge Z."/>
            <person name="Tiffin H."/>
            <person name="Waite C."/>
            <person name="Davies K."/>
            <person name="Grierson E."/>
            <person name="Laing W."/>
            <person name="Kirk R."/>
            <person name="Chen X."/>
            <person name="Wood M."/>
            <person name="Montefiori M."/>
            <person name="Brummell D."/>
            <person name="Schwinn K."/>
            <person name="Catanach A."/>
            <person name="Fullerton C."/>
            <person name="Li D."/>
            <person name="Meiyalaghan S."/>
            <person name="Nieuwenhuizen N."/>
            <person name="Read N."/>
            <person name="Prakash R."/>
            <person name="Hunter D."/>
            <person name="Zhang H."/>
            <person name="Mckenzie M."/>
            <person name="Knabel M."/>
            <person name="Harris A."/>
            <person name="Allan A."/>
            <person name="Chen A."/>
            <person name="Janssen B."/>
            <person name="Plunkett B."/>
            <person name="Dwamena C."/>
            <person name="Voogd C."/>
            <person name="Leif D."/>
            <person name="Lafferty D."/>
            <person name="Souleyre E."/>
            <person name="Varkonyi-Gasic E."/>
            <person name="Gambi F."/>
            <person name="Hanley J."/>
            <person name="Yao J.-L."/>
            <person name="Cheung J."/>
            <person name="David K."/>
            <person name="Warren B."/>
            <person name="Marsh K."/>
            <person name="Snowden K."/>
            <person name="Lin-Wang K."/>
            <person name="Brian L."/>
            <person name="Martinez-Sanchez M."/>
            <person name="Wang M."/>
            <person name="Ileperuma N."/>
            <person name="Macnee N."/>
            <person name="Campin R."/>
            <person name="Mcatee P."/>
            <person name="Drummond R."/>
            <person name="Espley R."/>
            <person name="Ireland H."/>
            <person name="Wu R."/>
            <person name="Atkinson R."/>
            <person name="Karunairetnam S."/>
            <person name="Bulley S."/>
            <person name="Chunkath S."/>
            <person name="Hanley Z."/>
            <person name="Storey R."/>
            <person name="Thrimawithana A."/>
            <person name="Thomson S."/>
            <person name="David C."/>
            <person name="Testolin R."/>
        </authorList>
    </citation>
    <scope>NUCLEOTIDE SEQUENCE [LARGE SCALE GENOMIC DNA]</scope>
    <source>
        <strain evidence="6">cv. Red5</strain>
        <tissue evidence="5">Young leaf</tissue>
    </source>
</reference>
<gene>
    <name evidence="5" type="ORF">CEY00_Acc12026</name>
</gene>
<sequence>MTAWRFTCLLPVLLTCKKIVFPVASTTNQADKLYDFIKSRKSENLLDSESWAELDRAVDQDYSLAYVRDQYGLMEVDKLDTLPGQPEGVNFNQYAGYVTIDPKAGRALFYCFVESPENSSTNPLGQDAHPLDMAQWKNWDPLELTAMGKHSSEITMLGTKYKNRDFYMTGESYAGHYVPQLAYTILSKNKNINQTTINLKELLLQIRNAWIDDNTGTKGIYEYYWTHELNSDESNSGINKYCDFLNGKFSSACYDYQNQGDVETGAIDICDIYAPFCNPSAPEPPSPGSVVSSSVLHSINTFKLPVVTAWRPWHSSNDVGGYVVGYQRLVLITVRELAIQFPATSQREH</sequence>
<dbReference type="PANTHER" id="PTHR11802:SF470">
    <property type="entry name" value="CARBOXYPEPTIDASE"/>
    <property type="match status" value="1"/>
</dbReference>
<keyword evidence="6" id="KW-1185">Reference proteome</keyword>
<dbReference type="Proteomes" id="UP000241394">
    <property type="component" value="Chromosome LG11"/>
</dbReference>
<dbReference type="Gene3D" id="3.40.50.1820">
    <property type="entry name" value="alpha/beta hydrolase"/>
    <property type="match status" value="2"/>
</dbReference>
<comment type="caution">
    <text evidence="5">The sequence shown here is derived from an EMBL/GenBank/DDBJ whole genome shotgun (WGS) entry which is preliminary data.</text>
</comment>
<dbReference type="EC" id="3.4.16.-" evidence="4"/>
<keyword evidence="4" id="KW-0378">Hydrolase</keyword>
<dbReference type="Gramene" id="PSS17238">
    <property type="protein sequence ID" value="PSS17238"/>
    <property type="gene ID" value="CEY00_Acc12026"/>
</dbReference>
<dbReference type="InterPro" id="IPR018202">
    <property type="entry name" value="Ser_caboxypep_ser_AS"/>
</dbReference>
<keyword evidence="3" id="KW-0964">Secreted</keyword>
<comment type="subcellular location">
    <subcellularLocation>
        <location evidence="1">Secreted</location>
    </subcellularLocation>
</comment>
<proteinExistence type="inferred from homology"/>
<evidence type="ECO:0000313" key="6">
    <source>
        <dbReference type="Proteomes" id="UP000241394"/>
    </source>
</evidence>
<comment type="similarity">
    <text evidence="2 4">Belongs to the peptidase S10 family.</text>
</comment>
<protein>
    <recommendedName>
        <fullName evidence="4">Carboxypeptidase</fullName>
        <ecNumber evidence="4">3.4.16.-</ecNumber>
    </recommendedName>
</protein>
<dbReference type="InterPro" id="IPR001563">
    <property type="entry name" value="Peptidase_S10"/>
</dbReference>
<organism evidence="5 6">
    <name type="scientific">Actinidia chinensis var. chinensis</name>
    <name type="common">Chinese soft-hair kiwi</name>
    <dbReference type="NCBI Taxonomy" id="1590841"/>
    <lineage>
        <taxon>Eukaryota</taxon>
        <taxon>Viridiplantae</taxon>
        <taxon>Streptophyta</taxon>
        <taxon>Embryophyta</taxon>
        <taxon>Tracheophyta</taxon>
        <taxon>Spermatophyta</taxon>
        <taxon>Magnoliopsida</taxon>
        <taxon>eudicotyledons</taxon>
        <taxon>Gunneridae</taxon>
        <taxon>Pentapetalae</taxon>
        <taxon>asterids</taxon>
        <taxon>Ericales</taxon>
        <taxon>Actinidiaceae</taxon>
        <taxon>Actinidia</taxon>
    </lineage>
</organism>
<dbReference type="OMA" id="WTHELNS"/>
<dbReference type="EMBL" id="NKQK01000011">
    <property type="protein sequence ID" value="PSS17238.1"/>
    <property type="molecule type" value="Genomic_DNA"/>
</dbReference>
<dbReference type="Pfam" id="PF00450">
    <property type="entry name" value="Peptidase_S10"/>
    <property type="match status" value="2"/>
</dbReference>
<dbReference type="GO" id="GO:0006508">
    <property type="term" value="P:proteolysis"/>
    <property type="evidence" value="ECO:0007669"/>
    <property type="project" value="UniProtKB-KW"/>
</dbReference>
<accession>A0A2R6QXW5</accession>
<dbReference type="PANTHER" id="PTHR11802">
    <property type="entry name" value="SERINE PROTEASE FAMILY S10 SERINE CARBOXYPEPTIDASE"/>
    <property type="match status" value="1"/>
</dbReference>
<dbReference type="GO" id="GO:0005576">
    <property type="term" value="C:extracellular region"/>
    <property type="evidence" value="ECO:0007669"/>
    <property type="project" value="UniProtKB-SubCell"/>
</dbReference>
<dbReference type="SUPFAM" id="SSF53474">
    <property type="entry name" value="alpha/beta-Hydrolases"/>
    <property type="match status" value="1"/>
</dbReference>
<feature type="signal peptide" evidence="4">
    <location>
        <begin position="1"/>
        <end position="22"/>
    </location>
</feature>
<evidence type="ECO:0000256" key="3">
    <source>
        <dbReference type="ARBA" id="ARBA00022525"/>
    </source>
</evidence>
<dbReference type="AlphaFoldDB" id="A0A2R6QXW5"/>
<dbReference type="PRINTS" id="PR00724">
    <property type="entry name" value="CRBOXYPTASEC"/>
</dbReference>
<dbReference type="InParanoid" id="A0A2R6QXW5"/>
<dbReference type="GO" id="GO:0005773">
    <property type="term" value="C:vacuole"/>
    <property type="evidence" value="ECO:0007669"/>
    <property type="project" value="TreeGrafter"/>
</dbReference>
<reference evidence="6" key="2">
    <citation type="journal article" date="2018" name="BMC Genomics">
        <title>A manually annotated Actinidia chinensis var. chinensis (kiwifruit) genome highlights the challenges associated with draft genomes and gene prediction in plants.</title>
        <authorList>
            <person name="Pilkington S.M."/>
            <person name="Crowhurst R."/>
            <person name="Hilario E."/>
            <person name="Nardozza S."/>
            <person name="Fraser L."/>
            <person name="Peng Y."/>
            <person name="Gunaseelan K."/>
            <person name="Simpson R."/>
            <person name="Tahir J."/>
            <person name="Deroles S.C."/>
            <person name="Templeton K."/>
            <person name="Luo Z."/>
            <person name="Davy M."/>
            <person name="Cheng C."/>
            <person name="McNeilage M."/>
            <person name="Scaglione D."/>
            <person name="Liu Y."/>
            <person name="Zhang Q."/>
            <person name="Datson P."/>
            <person name="De Silva N."/>
            <person name="Gardiner S.E."/>
            <person name="Bassett H."/>
            <person name="Chagne D."/>
            <person name="McCallum J."/>
            <person name="Dzierzon H."/>
            <person name="Deng C."/>
            <person name="Wang Y.Y."/>
            <person name="Barron L."/>
            <person name="Manako K."/>
            <person name="Bowen J."/>
            <person name="Foster T.M."/>
            <person name="Erridge Z.A."/>
            <person name="Tiffin H."/>
            <person name="Waite C.N."/>
            <person name="Davies K.M."/>
            <person name="Grierson E.P."/>
            <person name="Laing W.A."/>
            <person name="Kirk R."/>
            <person name="Chen X."/>
            <person name="Wood M."/>
            <person name="Montefiori M."/>
            <person name="Brummell D.A."/>
            <person name="Schwinn K.E."/>
            <person name="Catanach A."/>
            <person name="Fullerton C."/>
            <person name="Li D."/>
            <person name="Meiyalaghan S."/>
            <person name="Nieuwenhuizen N."/>
            <person name="Read N."/>
            <person name="Prakash R."/>
            <person name="Hunter D."/>
            <person name="Zhang H."/>
            <person name="McKenzie M."/>
            <person name="Knabel M."/>
            <person name="Harris A."/>
            <person name="Allan A.C."/>
            <person name="Gleave A."/>
            <person name="Chen A."/>
            <person name="Janssen B.J."/>
            <person name="Plunkett B."/>
            <person name="Ampomah-Dwamena C."/>
            <person name="Voogd C."/>
            <person name="Leif D."/>
            <person name="Lafferty D."/>
            <person name="Souleyre E.J.F."/>
            <person name="Varkonyi-Gasic E."/>
            <person name="Gambi F."/>
            <person name="Hanley J."/>
            <person name="Yao J.L."/>
            <person name="Cheung J."/>
            <person name="David K.M."/>
            <person name="Warren B."/>
            <person name="Marsh K."/>
            <person name="Snowden K.C."/>
            <person name="Lin-Wang K."/>
            <person name="Brian L."/>
            <person name="Martinez-Sanchez M."/>
            <person name="Wang M."/>
            <person name="Ileperuma N."/>
            <person name="Macnee N."/>
            <person name="Campin R."/>
            <person name="McAtee P."/>
            <person name="Drummond R.S.M."/>
            <person name="Espley R.V."/>
            <person name="Ireland H.S."/>
            <person name="Wu R."/>
            <person name="Atkinson R.G."/>
            <person name="Karunairetnam S."/>
            <person name="Bulley S."/>
            <person name="Chunkath S."/>
            <person name="Hanley Z."/>
            <person name="Storey R."/>
            <person name="Thrimawithana A.H."/>
            <person name="Thomson S."/>
            <person name="David C."/>
            <person name="Testolin R."/>
            <person name="Huang H."/>
            <person name="Hellens R.P."/>
            <person name="Schaffer R.J."/>
        </authorList>
    </citation>
    <scope>NUCLEOTIDE SEQUENCE [LARGE SCALE GENOMIC DNA]</scope>
    <source>
        <strain evidence="6">cv. Red5</strain>
    </source>
</reference>
<keyword evidence="4" id="KW-0732">Signal</keyword>
<evidence type="ECO:0000256" key="2">
    <source>
        <dbReference type="ARBA" id="ARBA00009431"/>
    </source>
</evidence>
<dbReference type="PROSITE" id="PS00131">
    <property type="entry name" value="CARBOXYPEPT_SER_SER"/>
    <property type="match status" value="1"/>
</dbReference>
<keyword evidence="4" id="KW-0645">Protease</keyword>
<evidence type="ECO:0000256" key="4">
    <source>
        <dbReference type="RuleBase" id="RU361156"/>
    </source>
</evidence>
<dbReference type="OrthoDB" id="443318at2759"/>
<name>A0A2R6QXW5_ACTCC</name>